<keyword evidence="4" id="KW-0479">Metal-binding</keyword>
<evidence type="ECO:0000256" key="7">
    <source>
        <dbReference type="ARBA" id="ARBA00023118"/>
    </source>
</evidence>
<dbReference type="PANTHER" id="PTHR34047">
    <property type="entry name" value="NUCLEAR INTRON MATURASE 1, MITOCHONDRIAL-RELATED"/>
    <property type="match status" value="1"/>
</dbReference>
<dbReference type="PRINTS" id="PR00866">
    <property type="entry name" value="RNADNAPOLMS"/>
</dbReference>
<comment type="similarity">
    <text evidence="8">Belongs to the bacterial reverse transcriptase family.</text>
</comment>
<keyword evidence="5" id="KW-0460">Magnesium</keyword>
<dbReference type="CDD" id="cd03487">
    <property type="entry name" value="RT_Bac_retron_II"/>
    <property type="match status" value="1"/>
</dbReference>
<keyword evidence="7" id="KW-0051">Antiviral defense</keyword>
<evidence type="ECO:0000256" key="1">
    <source>
        <dbReference type="ARBA" id="ARBA00012493"/>
    </source>
</evidence>
<dbReference type="Pfam" id="PF00078">
    <property type="entry name" value="RVT_1"/>
    <property type="match status" value="1"/>
</dbReference>
<sequence length="399" mass="44971">MLVDARWTRSGLEEALESFSHRHDVDALVTRLLDLMPSAPLDVESGLSLLRGMPVLPMYLPPRPKPPSWHFDVPRYSSNIDLARSLDVTPWELEWFADLGGWLRTKPYPLQHYRTRTIDKRDGHRLLEVPKPRLREMQRRLLTRILDRIPPHDAAHGFVRGRSAVTFARPHEYADVVIRMDLADFFTSIRRPRVAAIFASAGYPRTVARTLAGICTTETPAERLSGLPHDRAVALRAPHLPQGAPTSPALANLVARRLDRRLAGFARKNGLTYTRYADDLAFSGSADVRVDKLITVVTTIVRAEGFSVNVRKTRIRRAHRRQVLAGLVVNESAAVPRARYDALRALLHNCSITGASEQNRDGLPDFRSHVYGVIAWIGESNEVRRAVLHDLAARVDWDS</sequence>
<dbReference type="GO" id="GO:0003723">
    <property type="term" value="F:RNA binding"/>
    <property type="evidence" value="ECO:0007669"/>
    <property type="project" value="InterPro"/>
</dbReference>
<evidence type="ECO:0000256" key="3">
    <source>
        <dbReference type="ARBA" id="ARBA00022695"/>
    </source>
</evidence>
<proteinExistence type="inferred from homology"/>
<evidence type="ECO:0000313" key="12">
    <source>
        <dbReference type="Proteomes" id="UP000654257"/>
    </source>
</evidence>
<reference evidence="11" key="2">
    <citation type="submission" date="2020-09" db="EMBL/GenBank/DDBJ databases">
        <authorList>
            <person name="Sun Q."/>
            <person name="Sedlacek I."/>
        </authorList>
    </citation>
    <scope>NUCLEOTIDE SEQUENCE</scope>
    <source>
        <strain evidence="11">CCM 7905</strain>
    </source>
</reference>
<dbReference type="SUPFAM" id="SSF56672">
    <property type="entry name" value="DNA/RNA polymerases"/>
    <property type="match status" value="1"/>
</dbReference>
<organism evidence="11 12">
    <name type="scientific">Rhodococcoides trifolii</name>
    <dbReference type="NCBI Taxonomy" id="908250"/>
    <lineage>
        <taxon>Bacteria</taxon>
        <taxon>Bacillati</taxon>
        <taxon>Actinomycetota</taxon>
        <taxon>Actinomycetes</taxon>
        <taxon>Mycobacteriales</taxon>
        <taxon>Nocardiaceae</taxon>
        <taxon>Rhodococcoides</taxon>
    </lineage>
</organism>
<comment type="caution">
    <text evidence="11">The sequence shown here is derived from an EMBL/GenBank/DDBJ whole genome shotgun (WGS) entry which is preliminary data.</text>
</comment>
<evidence type="ECO:0000256" key="6">
    <source>
        <dbReference type="ARBA" id="ARBA00022918"/>
    </source>
</evidence>
<evidence type="ECO:0000256" key="8">
    <source>
        <dbReference type="ARBA" id="ARBA00034120"/>
    </source>
</evidence>
<keyword evidence="3" id="KW-0548">Nucleotidyltransferase</keyword>
<comment type="catalytic activity">
    <reaction evidence="9">
        <text>DNA(n) + a 2'-deoxyribonucleoside 5'-triphosphate = DNA(n+1) + diphosphate</text>
        <dbReference type="Rhea" id="RHEA:22508"/>
        <dbReference type="Rhea" id="RHEA-COMP:17339"/>
        <dbReference type="Rhea" id="RHEA-COMP:17340"/>
        <dbReference type="ChEBI" id="CHEBI:33019"/>
        <dbReference type="ChEBI" id="CHEBI:61560"/>
        <dbReference type="ChEBI" id="CHEBI:173112"/>
        <dbReference type="EC" id="2.7.7.49"/>
    </reaction>
</comment>
<dbReference type="EMBL" id="BMCU01000001">
    <property type="protein sequence ID" value="GGF93663.1"/>
    <property type="molecule type" value="Genomic_DNA"/>
</dbReference>
<evidence type="ECO:0000259" key="10">
    <source>
        <dbReference type="PROSITE" id="PS50878"/>
    </source>
</evidence>
<keyword evidence="2" id="KW-0808">Transferase</keyword>
<feature type="domain" description="Reverse transcriptase" evidence="10">
    <location>
        <begin position="99"/>
        <end position="329"/>
    </location>
</feature>
<evidence type="ECO:0000256" key="5">
    <source>
        <dbReference type="ARBA" id="ARBA00022842"/>
    </source>
</evidence>
<evidence type="ECO:0000313" key="11">
    <source>
        <dbReference type="EMBL" id="GGF93663.1"/>
    </source>
</evidence>
<evidence type="ECO:0000256" key="4">
    <source>
        <dbReference type="ARBA" id="ARBA00022723"/>
    </source>
</evidence>
<dbReference type="InterPro" id="IPR051083">
    <property type="entry name" value="GrpII_Intron_Splice-Mob/Def"/>
</dbReference>
<name>A0A917FME3_9NOCA</name>
<evidence type="ECO:0000256" key="2">
    <source>
        <dbReference type="ARBA" id="ARBA00022679"/>
    </source>
</evidence>
<protein>
    <recommendedName>
        <fullName evidence="1">RNA-directed DNA polymerase</fullName>
        <ecNumber evidence="1">2.7.7.49</ecNumber>
    </recommendedName>
</protein>
<keyword evidence="6" id="KW-0695">RNA-directed DNA polymerase</keyword>
<gene>
    <name evidence="11" type="ORF">GCM10007304_04410</name>
</gene>
<dbReference type="GO" id="GO:0046872">
    <property type="term" value="F:metal ion binding"/>
    <property type="evidence" value="ECO:0007669"/>
    <property type="project" value="UniProtKB-KW"/>
</dbReference>
<dbReference type="GO" id="GO:0051607">
    <property type="term" value="P:defense response to virus"/>
    <property type="evidence" value="ECO:0007669"/>
    <property type="project" value="UniProtKB-KW"/>
</dbReference>
<dbReference type="AlphaFoldDB" id="A0A917FME3"/>
<dbReference type="PANTHER" id="PTHR34047:SF7">
    <property type="entry name" value="RNA-DIRECTED DNA POLYMERASE"/>
    <property type="match status" value="1"/>
</dbReference>
<reference evidence="11" key="1">
    <citation type="journal article" date="2014" name="Int. J. Syst. Evol. Microbiol.">
        <title>Complete genome sequence of Corynebacterium casei LMG S-19264T (=DSM 44701T), isolated from a smear-ripened cheese.</title>
        <authorList>
            <consortium name="US DOE Joint Genome Institute (JGI-PGF)"/>
            <person name="Walter F."/>
            <person name="Albersmeier A."/>
            <person name="Kalinowski J."/>
            <person name="Ruckert C."/>
        </authorList>
    </citation>
    <scope>NUCLEOTIDE SEQUENCE</scope>
    <source>
        <strain evidence="11">CCM 7905</strain>
    </source>
</reference>
<dbReference type="PROSITE" id="PS50878">
    <property type="entry name" value="RT_POL"/>
    <property type="match status" value="1"/>
</dbReference>
<dbReference type="InterPro" id="IPR043502">
    <property type="entry name" value="DNA/RNA_pol_sf"/>
</dbReference>
<dbReference type="EC" id="2.7.7.49" evidence="1"/>
<dbReference type="GO" id="GO:0003964">
    <property type="term" value="F:RNA-directed DNA polymerase activity"/>
    <property type="evidence" value="ECO:0007669"/>
    <property type="project" value="UniProtKB-KW"/>
</dbReference>
<evidence type="ECO:0000256" key="9">
    <source>
        <dbReference type="ARBA" id="ARBA00048173"/>
    </source>
</evidence>
<dbReference type="InterPro" id="IPR000123">
    <property type="entry name" value="Reverse_transcriptase_msDNA"/>
</dbReference>
<dbReference type="Proteomes" id="UP000654257">
    <property type="component" value="Unassembled WGS sequence"/>
</dbReference>
<keyword evidence="12" id="KW-1185">Reference proteome</keyword>
<dbReference type="InterPro" id="IPR000477">
    <property type="entry name" value="RT_dom"/>
</dbReference>
<dbReference type="RefSeq" id="WP_188543060.1">
    <property type="nucleotide sequence ID" value="NZ_BMCU01000001.1"/>
</dbReference>
<accession>A0A917FME3</accession>